<dbReference type="InterPro" id="IPR006533">
    <property type="entry name" value="T6SS_Vgr_RhsGE"/>
</dbReference>
<dbReference type="Proteomes" id="UP000779070">
    <property type="component" value="Unassembled WGS sequence"/>
</dbReference>
<dbReference type="SUPFAM" id="SSF69255">
    <property type="entry name" value="gp5 N-terminal domain-like"/>
    <property type="match status" value="1"/>
</dbReference>
<dbReference type="InterPro" id="IPR050708">
    <property type="entry name" value="T6SS_VgrG/RHS"/>
</dbReference>
<accession>A0ABS3A429</accession>
<dbReference type="InterPro" id="IPR006531">
    <property type="entry name" value="Gp5/Vgr_OB"/>
</dbReference>
<organism evidence="6 7">
    <name type="scientific">Vibrio neptunius</name>
    <dbReference type="NCBI Taxonomy" id="170651"/>
    <lineage>
        <taxon>Bacteria</taxon>
        <taxon>Pseudomonadati</taxon>
        <taxon>Pseudomonadota</taxon>
        <taxon>Gammaproteobacteria</taxon>
        <taxon>Vibrionales</taxon>
        <taxon>Vibrionaceae</taxon>
        <taxon>Vibrio</taxon>
    </lineage>
</organism>
<sequence>MANDIEFTFEVSDVVERFKVESFCAQEALSTWFEISLTVLSESKEMTFDALSRKNGVLSIFGQGTATARHFHGSISQLFYLGTGRRYSRYQITLVPQLWFLTQRQGCRIFQNKTAPDIIRHVFDDAGMHDYRLELTAHYQNKDYVLQYRESDHHFVQRLLAEHGMWFYFEHSETSHTMVIVDSNDAIPELISTHQNASYLGPIQFHAHGGGVADREHIFDLEQIHRALTSEVSYSDYHYLTPKIPQNTAAHDGVNTDLKRFDYPGRYTSPEFGGQRSKEWMSEYRVDSDQVHASSNIMRLASGVSVEISEHPRASVNRDYLMLSVMHLGKNPRVHEEEGTDAPTTYQNQFVCLPRDVTYRAPKMAAPVVDGPQTAVVVGPAGEEIYTDEFGRIKVQFHWDRYGQSDKHSSCWLRVSQSMAAPHWGAVYLPRIGHEVVVTFLEGDPDRPLVTGAVYNGLHTPPYELPQHKTRTVFRTHSHKADGYNEMYFEDENDQQEVSFRAQKDMKTKVLNNRYRDIGNDEELQVGRDQENNIFGNRKEDIHGHKTTATKQTFTEEVIEDVAAFYHASLSKKVANNHRIKTQYDQKTVIGKNDQLLVDGELSQEIWQSRSIDVGGDDNQNIGQHLTVRVGNNTSIKSDGQTAVISSDEIRLQVGAAGLLLKNDGKINLYGTSVTVDGASNINVKGAKVNMNPSSAKNNSVVRPSLARKSRPAPERFLEFFYQSSELVPIPHVPYRAVFSDGSRLTGTLDSDGYARLNKPTDGYVEVYYEPEETYQDLAREPISNLLNNIDKL</sequence>
<dbReference type="Gene3D" id="2.40.50.230">
    <property type="entry name" value="Gp5 N-terminal domain"/>
    <property type="match status" value="1"/>
</dbReference>
<comment type="caution">
    <text evidence="6">The sequence shown here is derived from an EMBL/GenBank/DDBJ whole genome shotgun (WGS) entry which is preliminary data.</text>
</comment>
<evidence type="ECO:0000259" key="5">
    <source>
        <dbReference type="Pfam" id="PF22178"/>
    </source>
</evidence>
<evidence type="ECO:0000256" key="3">
    <source>
        <dbReference type="ARBA" id="ARBA00022525"/>
    </source>
</evidence>
<dbReference type="Gene3D" id="4.10.220.110">
    <property type="match status" value="1"/>
</dbReference>
<dbReference type="PANTHER" id="PTHR32305">
    <property type="match status" value="1"/>
</dbReference>
<dbReference type="Pfam" id="PF05954">
    <property type="entry name" value="Phage_GPD"/>
    <property type="match status" value="1"/>
</dbReference>
<evidence type="ECO:0000313" key="7">
    <source>
        <dbReference type="Proteomes" id="UP000779070"/>
    </source>
</evidence>
<feature type="domain" description="Gp5/Type VI secretion system Vgr C-terminal trimerisation" evidence="5">
    <location>
        <begin position="473"/>
        <end position="580"/>
    </location>
</feature>
<dbReference type="Pfam" id="PF22178">
    <property type="entry name" value="Gp5_trimer_C"/>
    <property type="match status" value="1"/>
</dbReference>
<evidence type="ECO:0000313" key="6">
    <source>
        <dbReference type="EMBL" id="MBN3578427.1"/>
    </source>
</evidence>
<dbReference type="SUPFAM" id="SSF69349">
    <property type="entry name" value="Phage fibre proteins"/>
    <property type="match status" value="1"/>
</dbReference>
<name>A0ABS3A429_9VIBR</name>
<dbReference type="PANTHER" id="PTHR32305:SF15">
    <property type="entry name" value="PROTEIN RHSA-RELATED"/>
    <property type="match status" value="1"/>
</dbReference>
<comment type="subcellular location">
    <subcellularLocation>
        <location evidence="1">Secreted</location>
    </subcellularLocation>
</comment>
<protein>
    <submittedName>
        <fullName evidence="6">Type VI secretion system tip protein VgrG</fullName>
    </submittedName>
</protein>
<proteinExistence type="inferred from homology"/>
<feature type="domain" description="Gp5/Type VI secretion system Vgr protein OB-fold" evidence="4">
    <location>
        <begin position="388"/>
        <end position="455"/>
    </location>
</feature>
<reference evidence="6 7" key="1">
    <citation type="submission" date="2021-02" db="EMBL/GenBank/DDBJ databases">
        <title>Draft Genome Sequences of 5 Vibrio neptunius Strains Isolated From of Bivalve Hatcheries.</title>
        <authorList>
            <person name="Galvis F."/>
            <person name="Barja J.L."/>
            <person name="Lemos M.L."/>
            <person name="Balado M."/>
        </authorList>
    </citation>
    <scope>NUCLEOTIDE SEQUENCE [LARGE SCALE GENOMIC DNA]</scope>
    <source>
        <strain evidence="6 7">PP-145.98</strain>
    </source>
</reference>
<dbReference type="InterPro" id="IPR037026">
    <property type="entry name" value="Vgr_OB-fold_dom_sf"/>
</dbReference>
<comment type="similarity">
    <text evidence="2">Belongs to the VgrG protein family.</text>
</comment>
<dbReference type="Gene3D" id="3.55.50.10">
    <property type="entry name" value="Baseplate protein-like domains"/>
    <property type="match status" value="1"/>
</dbReference>
<evidence type="ECO:0000256" key="2">
    <source>
        <dbReference type="ARBA" id="ARBA00005558"/>
    </source>
</evidence>
<dbReference type="InterPro" id="IPR054030">
    <property type="entry name" value="Gp5_Vgr_C"/>
</dbReference>
<dbReference type="Pfam" id="PF04717">
    <property type="entry name" value="Phage_base_V"/>
    <property type="match status" value="1"/>
</dbReference>
<keyword evidence="3" id="KW-0964">Secreted</keyword>
<dbReference type="NCBIfam" id="TIGR01646">
    <property type="entry name" value="vgr_GE"/>
    <property type="match status" value="1"/>
</dbReference>
<dbReference type="NCBIfam" id="TIGR03361">
    <property type="entry name" value="VI_Rhs_Vgr"/>
    <property type="match status" value="1"/>
</dbReference>
<keyword evidence="7" id="KW-1185">Reference proteome</keyword>
<gene>
    <name evidence="6" type="primary">tssI</name>
    <name evidence="6" type="ORF">JYA62_12220</name>
</gene>
<evidence type="ECO:0000259" key="4">
    <source>
        <dbReference type="Pfam" id="PF04717"/>
    </source>
</evidence>
<dbReference type="RefSeq" id="WP_206370094.1">
    <property type="nucleotide sequence ID" value="NZ_CAWPTM010000051.1"/>
</dbReference>
<evidence type="ECO:0000256" key="1">
    <source>
        <dbReference type="ARBA" id="ARBA00004613"/>
    </source>
</evidence>
<dbReference type="EMBL" id="JAFHLB010000014">
    <property type="protein sequence ID" value="MBN3578427.1"/>
    <property type="molecule type" value="Genomic_DNA"/>
</dbReference>
<dbReference type="SUPFAM" id="SSF69279">
    <property type="entry name" value="Phage tail proteins"/>
    <property type="match status" value="2"/>
</dbReference>
<dbReference type="InterPro" id="IPR017847">
    <property type="entry name" value="T6SS_RhsGE_Vgr_subset"/>
</dbReference>
<dbReference type="Gene3D" id="2.30.110.50">
    <property type="match status" value="1"/>
</dbReference>